<evidence type="ECO:0000256" key="1">
    <source>
        <dbReference type="SAM" id="Phobius"/>
    </source>
</evidence>
<dbReference type="Proteomes" id="UP000612746">
    <property type="component" value="Unassembled WGS sequence"/>
</dbReference>
<evidence type="ECO:0000313" key="2">
    <source>
        <dbReference type="EMBL" id="KAG2188172.1"/>
    </source>
</evidence>
<comment type="caution">
    <text evidence="2">The sequence shown here is derived from an EMBL/GenBank/DDBJ whole genome shotgun (WGS) entry which is preliminary data.</text>
</comment>
<protein>
    <recommendedName>
        <fullName evidence="4">Reverse transcriptase zinc-binding domain-containing protein</fullName>
    </recommendedName>
</protein>
<proteinExistence type="predicted"/>
<accession>A0A8H7Q8Y1</accession>
<evidence type="ECO:0000313" key="3">
    <source>
        <dbReference type="Proteomes" id="UP000612746"/>
    </source>
</evidence>
<reference evidence="2" key="1">
    <citation type="submission" date="2020-12" db="EMBL/GenBank/DDBJ databases">
        <title>Metabolic potential, ecology and presence of endohyphal bacteria is reflected in genomic diversity of Mucoromycotina.</title>
        <authorList>
            <person name="Muszewska A."/>
            <person name="Okrasinska A."/>
            <person name="Steczkiewicz K."/>
            <person name="Drgas O."/>
            <person name="Orlowska M."/>
            <person name="Perlinska-Lenart U."/>
            <person name="Aleksandrzak-Piekarczyk T."/>
            <person name="Szatraj K."/>
            <person name="Zielenkiewicz U."/>
            <person name="Pilsyk S."/>
            <person name="Malc E."/>
            <person name="Mieczkowski P."/>
            <person name="Kruszewska J.S."/>
            <person name="Biernat P."/>
            <person name="Pawlowska J."/>
        </authorList>
    </citation>
    <scope>NUCLEOTIDE SEQUENCE</scope>
    <source>
        <strain evidence="2">WA0000051536</strain>
    </source>
</reference>
<sequence length="311" mass="37059">MANALSLKKTNFASVLLTSLFRIYMGQTTLVVLPLLPDLLKRSFSKLPQMIPASLVIYRPLSIQLEVDISPGYTTNDFFVWFQDTIRRRSRSPAWDKKINWLLKELEDSKLQIIPAAQQWYIWNTKCLNRPVEWYTVDDIPKLDHWVMQFENDQSIKMSGWTTGSIRNYWRDQESRPLPLPPLRLSSRWYETIRKSKWTIWWKLEILHAAGSSWWRIIHNKLLHRRRLHVMNPVKYPSPACLFCQKEEDGYHLVVGCHYKWEAWRLKLDIVQYSSQDVQPLDIWQTMLLQCPIEKDIGKRHSLVRLIWAAI</sequence>
<keyword evidence="1" id="KW-0472">Membrane</keyword>
<keyword evidence="1" id="KW-0812">Transmembrane</keyword>
<name>A0A8H7Q8Y1_9FUNG</name>
<keyword evidence="3" id="KW-1185">Reference proteome</keyword>
<evidence type="ECO:0008006" key="4">
    <source>
        <dbReference type="Google" id="ProtNLM"/>
    </source>
</evidence>
<organism evidence="2 3">
    <name type="scientific">Umbelopsis vinacea</name>
    <dbReference type="NCBI Taxonomy" id="44442"/>
    <lineage>
        <taxon>Eukaryota</taxon>
        <taxon>Fungi</taxon>
        <taxon>Fungi incertae sedis</taxon>
        <taxon>Mucoromycota</taxon>
        <taxon>Mucoromycotina</taxon>
        <taxon>Umbelopsidomycetes</taxon>
        <taxon>Umbelopsidales</taxon>
        <taxon>Umbelopsidaceae</taxon>
        <taxon>Umbelopsis</taxon>
    </lineage>
</organism>
<feature type="transmembrane region" description="Helical" evidence="1">
    <location>
        <begin position="12"/>
        <end position="36"/>
    </location>
</feature>
<keyword evidence="1" id="KW-1133">Transmembrane helix</keyword>
<dbReference type="AlphaFoldDB" id="A0A8H7Q8Y1"/>
<gene>
    <name evidence="2" type="ORF">INT44_000924</name>
</gene>
<dbReference type="OrthoDB" id="2273311at2759"/>
<dbReference type="EMBL" id="JAEPRA010000002">
    <property type="protein sequence ID" value="KAG2188172.1"/>
    <property type="molecule type" value="Genomic_DNA"/>
</dbReference>